<dbReference type="Pfam" id="PF18738">
    <property type="entry name" value="HEPN_DZIP3"/>
    <property type="match status" value="1"/>
</dbReference>
<accession>A0A6J8CUJ3</accession>
<name>A0A6J8CUJ3_MYTCO</name>
<keyword evidence="1" id="KW-0175">Coiled coil</keyword>
<gene>
    <name evidence="4" type="ORF">MCOR_32947</name>
</gene>
<evidence type="ECO:0000259" key="3">
    <source>
        <dbReference type="Pfam" id="PF18738"/>
    </source>
</evidence>
<organism evidence="4 5">
    <name type="scientific">Mytilus coruscus</name>
    <name type="common">Sea mussel</name>
    <dbReference type="NCBI Taxonomy" id="42192"/>
    <lineage>
        <taxon>Eukaryota</taxon>
        <taxon>Metazoa</taxon>
        <taxon>Spiralia</taxon>
        <taxon>Lophotrochozoa</taxon>
        <taxon>Mollusca</taxon>
        <taxon>Bivalvia</taxon>
        <taxon>Autobranchia</taxon>
        <taxon>Pteriomorphia</taxon>
        <taxon>Mytilida</taxon>
        <taxon>Mytiloidea</taxon>
        <taxon>Mytilidae</taxon>
        <taxon>Mytilinae</taxon>
        <taxon>Mytilus</taxon>
    </lineage>
</organism>
<evidence type="ECO:0000256" key="1">
    <source>
        <dbReference type="SAM" id="Coils"/>
    </source>
</evidence>
<feature type="domain" description="DZIP3-like HEPN" evidence="3">
    <location>
        <begin position="40"/>
        <end position="182"/>
    </location>
</feature>
<dbReference type="Proteomes" id="UP000507470">
    <property type="component" value="Unassembled WGS sequence"/>
</dbReference>
<proteinExistence type="predicted"/>
<sequence>MASNALSPEEENYVRMALLLTGISPPAVRVLFDKEFPPASLSSSINTTTTKATLNYLKRKKVINQAQWDLLFPSSGTTDSKTFDVTLMIALLRNLPTSSLVPPVNGYDNLPVTIETTPASDLARIKHYRNLLAHLHDSKVDGTLFTTAWKDLSDAVLRLGGNTMKQECDQLITKQLDTSSQEILQAKKDIETIERSLDLIEADHTKIKKDIITLKSGRESFKKSCDLLLTESKKDIVVLKSDHKSLKRSLTSDHKSLKGSLKSDHKRLKGSLKSDHKNLRRSLLCDHKSLKGSLKSDHKSLKRSLKSDHRSLRRSLKSDHKSLRRSLKSDHKSLKRSHDLLQKKQTVSIKDGKRVKKDVKSLKLDHDSLKKSHGLLQVDQKEMRIDVQNVKLDCDILKTSQALIQSDQIKTKEDVKKLTSISEDPVPWNRRGI</sequence>
<protein>
    <recommendedName>
        <fullName evidence="3">DZIP3-like HEPN domain-containing protein</fullName>
    </recommendedName>
</protein>
<reference evidence="4 5" key="1">
    <citation type="submission" date="2020-06" db="EMBL/GenBank/DDBJ databases">
        <authorList>
            <person name="Li R."/>
            <person name="Bekaert M."/>
        </authorList>
    </citation>
    <scope>NUCLEOTIDE SEQUENCE [LARGE SCALE GENOMIC DNA]</scope>
    <source>
        <strain evidence="5">wild</strain>
    </source>
</reference>
<dbReference type="EMBL" id="CACVKT020005942">
    <property type="protein sequence ID" value="CAC5398580.1"/>
    <property type="molecule type" value="Genomic_DNA"/>
</dbReference>
<feature type="region of interest" description="Disordered" evidence="2">
    <location>
        <begin position="295"/>
        <end position="336"/>
    </location>
</feature>
<feature type="region of interest" description="Disordered" evidence="2">
    <location>
        <begin position="248"/>
        <end position="275"/>
    </location>
</feature>
<dbReference type="InterPro" id="IPR041249">
    <property type="entry name" value="HEPN_DZIP3"/>
</dbReference>
<evidence type="ECO:0000256" key="2">
    <source>
        <dbReference type="SAM" id="MobiDB-lite"/>
    </source>
</evidence>
<dbReference type="OrthoDB" id="6367890at2759"/>
<evidence type="ECO:0000313" key="4">
    <source>
        <dbReference type="EMBL" id="CAC5398580.1"/>
    </source>
</evidence>
<feature type="coiled-coil region" evidence="1">
    <location>
        <begin position="176"/>
        <end position="203"/>
    </location>
</feature>
<dbReference type="AlphaFoldDB" id="A0A6J8CUJ3"/>
<evidence type="ECO:0000313" key="5">
    <source>
        <dbReference type="Proteomes" id="UP000507470"/>
    </source>
</evidence>
<keyword evidence="5" id="KW-1185">Reference proteome</keyword>